<dbReference type="Proteomes" id="UP001430356">
    <property type="component" value="Unassembled WGS sequence"/>
</dbReference>
<keyword evidence="3 5" id="KW-0378">Hydrolase</keyword>
<evidence type="ECO:0000256" key="1">
    <source>
        <dbReference type="ARBA" id="ARBA00001709"/>
    </source>
</evidence>
<comment type="catalytic activity">
    <reaction evidence="1">
        <text>3-hydroxy-2-methylpropanoyl-CoA + H2O = 3-hydroxy-2-methylpropanoate + CoA + H(+)</text>
        <dbReference type="Rhea" id="RHEA:20888"/>
        <dbReference type="ChEBI" id="CHEBI:11805"/>
        <dbReference type="ChEBI" id="CHEBI:15377"/>
        <dbReference type="ChEBI" id="CHEBI:15378"/>
        <dbReference type="ChEBI" id="CHEBI:57287"/>
        <dbReference type="ChEBI" id="CHEBI:57340"/>
        <dbReference type="EC" id="3.1.2.4"/>
    </reaction>
</comment>
<name>A0AAW0EXG2_9TRYP</name>
<accession>A0AAW0EXG2</accession>
<dbReference type="Pfam" id="PF16113">
    <property type="entry name" value="ECH_2"/>
    <property type="match status" value="1"/>
</dbReference>
<dbReference type="PANTHER" id="PTHR43176:SF3">
    <property type="entry name" value="3-HYDROXYISOBUTYRYL-COA HYDROLASE, MITOCHONDRIAL"/>
    <property type="match status" value="1"/>
</dbReference>
<feature type="domain" description="Enoyl-CoA hydratase/isomerase" evidence="4">
    <location>
        <begin position="22"/>
        <end position="353"/>
    </location>
</feature>
<dbReference type="EC" id="3.1.2.4" evidence="2"/>
<dbReference type="CDD" id="cd06558">
    <property type="entry name" value="crotonase-like"/>
    <property type="match status" value="1"/>
</dbReference>
<dbReference type="InterPro" id="IPR032259">
    <property type="entry name" value="HIBYL-CoA-H"/>
</dbReference>
<evidence type="ECO:0000256" key="3">
    <source>
        <dbReference type="ARBA" id="ARBA00022801"/>
    </source>
</evidence>
<dbReference type="InterPro" id="IPR045004">
    <property type="entry name" value="ECH_dom"/>
</dbReference>
<dbReference type="Gene3D" id="3.90.226.10">
    <property type="entry name" value="2-enoyl-CoA Hydratase, Chain A, domain 1"/>
    <property type="match status" value="1"/>
</dbReference>
<dbReference type="PANTHER" id="PTHR43176">
    <property type="entry name" value="3-HYDROXYISOBUTYRYL-COA HYDROLASE-RELATED"/>
    <property type="match status" value="1"/>
</dbReference>
<dbReference type="GO" id="GO:0003860">
    <property type="term" value="F:3-hydroxyisobutyryl-CoA hydrolase activity"/>
    <property type="evidence" value="ECO:0007669"/>
    <property type="project" value="UniProtKB-EC"/>
</dbReference>
<protein>
    <recommendedName>
        <fullName evidence="2">3-hydroxyisobutyryl-CoA hydrolase</fullName>
        <ecNumber evidence="2">3.1.2.4</ecNumber>
    </recommendedName>
</protein>
<evidence type="ECO:0000313" key="5">
    <source>
        <dbReference type="EMBL" id="KAK7198474.1"/>
    </source>
</evidence>
<evidence type="ECO:0000259" key="4">
    <source>
        <dbReference type="Pfam" id="PF16113"/>
    </source>
</evidence>
<dbReference type="EMBL" id="JAECZO010000153">
    <property type="protein sequence ID" value="KAK7198474.1"/>
    <property type="molecule type" value="Genomic_DNA"/>
</dbReference>
<evidence type="ECO:0000313" key="6">
    <source>
        <dbReference type="Proteomes" id="UP001430356"/>
    </source>
</evidence>
<comment type="caution">
    <text evidence="5">The sequence shown here is derived from an EMBL/GenBank/DDBJ whole genome shotgun (WGS) entry which is preliminary data.</text>
</comment>
<dbReference type="GO" id="GO:0006574">
    <property type="term" value="P:L-valine catabolic process"/>
    <property type="evidence" value="ECO:0007669"/>
    <property type="project" value="TreeGrafter"/>
</dbReference>
<dbReference type="SUPFAM" id="SSF52096">
    <property type="entry name" value="ClpP/crotonase"/>
    <property type="match status" value="1"/>
</dbReference>
<dbReference type="AlphaFoldDB" id="A0AAW0EXG2"/>
<reference evidence="5 6" key="1">
    <citation type="journal article" date="2021" name="MBio">
        <title>A New Model Trypanosomatid, Novymonas esmeraldas: Genomic Perception of Its 'Candidatus Pandoraea novymonadis' Endosymbiont.</title>
        <authorList>
            <person name="Zakharova A."/>
            <person name="Saura A."/>
            <person name="Butenko A."/>
            <person name="Podesvova L."/>
            <person name="Warmusova S."/>
            <person name="Kostygov A.Y."/>
            <person name="Nenarokova A."/>
            <person name="Lukes J."/>
            <person name="Opperdoes F.R."/>
            <person name="Yurchenko V."/>
        </authorList>
    </citation>
    <scope>NUCLEOTIDE SEQUENCE [LARGE SCALE GENOMIC DNA]</scope>
    <source>
        <strain evidence="5 6">E262AT.01</strain>
    </source>
</reference>
<proteinExistence type="predicted"/>
<organism evidence="5 6">
    <name type="scientific">Novymonas esmeraldas</name>
    <dbReference type="NCBI Taxonomy" id="1808958"/>
    <lineage>
        <taxon>Eukaryota</taxon>
        <taxon>Discoba</taxon>
        <taxon>Euglenozoa</taxon>
        <taxon>Kinetoplastea</taxon>
        <taxon>Metakinetoplastina</taxon>
        <taxon>Trypanosomatida</taxon>
        <taxon>Trypanosomatidae</taxon>
        <taxon>Novymonas</taxon>
    </lineage>
</organism>
<sequence length="362" mass="38502">MRTTAAVLASAGAALCADTATCRTITLSNPGSLNALSLPMVRDLHRLYITEPHPNPDAVYVLRGDGRRSFCAGGDLKALTGPSRLEHNPVFYRLEYQVDAHIAAMGRTQVSMWAGHVLGSGVGVSLHGRYRVACETTQFAMPETHIGTANDVATSWVFASLPMRGLGAYLSITGNALRGADVYYAGLATHYIAVERFDAVEAALAAVPSPDGVAECLRGFCADAAVPPSTLAESADVLARAFGVITPETRVRDIMDTLHADGSAFAASTLNVMERNSPLAMTAALEKMKLQNTAACGSVQDCFRCDFATIQSSLLFAEFAIGVEALLVTREKHPRWSIASVDDVDGDLVRQQFHLPAGAPTF</sequence>
<gene>
    <name evidence="5" type="ORF">NESM_000807700</name>
</gene>
<evidence type="ECO:0000256" key="2">
    <source>
        <dbReference type="ARBA" id="ARBA00011915"/>
    </source>
</evidence>
<keyword evidence="6" id="KW-1185">Reference proteome</keyword>
<dbReference type="InterPro" id="IPR029045">
    <property type="entry name" value="ClpP/crotonase-like_dom_sf"/>
</dbReference>